<keyword evidence="4 5" id="KW-0472">Membrane</keyword>
<keyword evidence="2 5" id="KW-0812">Transmembrane</keyword>
<dbReference type="Gene3D" id="1.20.1250.20">
    <property type="entry name" value="MFS general substrate transporter like domains"/>
    <property type="match status" value="2"/>
</dbReference>
<dbReference type="Proteomes" id="UP000422736">
    <property type="component" value="Chromosome 2"/>
</dbReference>
<organism evidence="7 8">
    <name type="scientific">Kluyveromyces marxianus</name>
    <name type="common">Yeast</name>
    <name type="synonym">Candida kefyr</name>
    <dbReference type="NCBI Taxonomy" id="4911"/>
    <lineage>
        <taxon>Eukaryota</taxon>
        <taxon>Fungi</taxon>
        <taxon>Dikarya</taxon>
        <taxon>Ascomycota</taxon>
        <taxon>Saccharomycotina</taxon>
        <taxon>Saccharomycetes</taxon>
        <taxon>Saccharomycetales</taxon>
        <taxon>Saccharomycetaceae</taxon>
        <taxon>Kluyveromyces</taxon>
    </lineage>
</organism>
<sequence>MSSRKYELAAIFIGANVVALGAGTPYLYSFYAPQLLKRCHLNIERSSDFSLAMSVGMSAMGFLAGLIIDHSPALASGVGAALTFMAYSTLYFCYSHEYGNVFLICAALVMVGFGSICSFYAAMKCCTANFPNHRGAAGAFPISQYALSGLVFSAFCSHVFGNDMQSVFLFLTIVCTSTAIVGCFTLRILSPLEPDTKNTIVEVIEAPPVPQDDDFSAIQEESYHSKPIDVLNGKRNSVSSSSNNYKSFTLTASTPSTSSLSSWKRSDSVSSWTKDLVGSLQFWGIGKARPSDSALLPHHIRPNVPRKTSFTIDVTNNERRPSLIEEPNQNSCLLADTSVVVETSTATTQAGVQTNSSKELNVSVNQSPSVSIWKSHPVLKTLLKPRFFAYLLTLATLQGIGQMYIFAVGFVVNTQIQSSDDPQKYNQGEFQSLQVSLISIMSFCGRLVSGPISDVLVKKFKAQRLWVIALSAGLSILASRKLISLNPNTSTTVSNLHNISFSSILFGFSFGMTFGTFPAIIADSFGTDGFSTIWGLSTAGGIISVKALSSVLAKDLAAHMDPDQNSCIKGVRCYIHTFHVTQLWGAFAVSLSLLTLFIGYRNKKVRHHATFTIED</sequence>
<name>A0ABX6ESV5_KLUMA</name>
<evidence type="ECO:0000256" key="3">
    <source>
        <dbReference type="ARBA" id="ARBA00022989"/>
    </source>
</evidence>
<dbReference type="EMBL" id="CP015055">
    <property type="protein sequence ID" value="QGN14844.1"/>
    <property type="molecule type" value="Genomic_DNA"/>
</dbReference>
<evidence type="ECO:0000259" key="6">
    <source>
        <dbReference type="Pfam" id="PF06813"/>
    </source>
</evidence>
<feature type="transmembrane region" description="Helical" evidence="5">
    <location>
        <begin position="6"/>
        <end position="28"/>
    </location>
</feature>
<reference evidence="7 8" key="1">
    <citation type="submission" date="2016-03" db="EMBL/GenBank/DDBJ databases">
        <title>How can Kluyveromyces marxianus grow so fast - potential evolutionary course in Saccharomyces Complex revealed by comparative genomics.</title>
        <authorList>
            <person name="Mo W."/>
            <person name="Lu W."/>
            <person name="Yang X."/>
            <person name="Qi J."/>
            <person name="Lv H."/>
        </authorList>
    </citation>
    <scope>NUCLEOTIDE SEQUENCE [LARGE SCALE GENOMIC DNA]</scope>
    <source>
        <strain evidence="7 8">FIM1</strain>
    </source>
</reference>
<keyword evidence="3 5" id="KW-1133">Transmembrane helix</keyword>
<reference evidence="7 8" key="2">
    <citation type="submission" date="2019-11" db="EMBL/GenBank/DDBJ databases">
        <authorList>
            <person name="Lu H."/>
        </authorList>
    </citation>
    <scope>NUCLEOTIDE SEQUENCE [LARGE SCALE GENOMIC DNA]</scope>
    <source>
        <strain evidence="7 8">FIM1</strain>
    </source>
</reference>
<feature type="transmembrane region" description="Helical" evidence="5">
    <location>
        <begin position="583"/>
        <end position="600"/>
    </location>
</feature>
<feature type="transmembrane region" description="Helical" evidence="5">
    <location>
        <begin position="49"/>
        <end position="68"/>
    </location>
</feature>
<dbReference type="SUPFAM" id="SSF103473">
    <property type="entry name" value="MFS general substrate transporter"/>
    <property type="match status" value="2"/>
</dbReference>
<evidence type="ECO:0000256" key="5">
    <source>
        <dbReference type="SAM" id="Phobius"/>
    </source>
</evidence>
<accession>A0ABX6ESV5</accession>
<evidence type="ECO:0000256" key="1">
    <source>
        <dbReference type="ARBA" id="ARBA00004141"/>
    </source>
</evidence>
<keyword evidence="8" id="KW-1185">Reference proteome</keyword>
<evidence type="ECO:0000256" key="4">
    <source>
        <dbReference type="ARBA" id="ARBA00023136"/>
    </source>
</evidence>
<feature type="transmembrane region" description="Helical" evidence="5">
    <location>
        <begin position="167"/>
        <end position="189"/>
    </location>
</feature>
<comment type="subcellular location">
    <subcellularLocation>
        <location evidence="1">Membrane</location>
        <topology evidence="1">Multi-pass membrane protein</topology>
    </subcellularLocation>
</comment>
<feature type="domain" description="Nodulin-like" evidence="6">
    <location>
        <begin position="11"/>
        <end position="192"/>
    </location>
</feature>
<dbReference type="InterPro" id="IPR010658">
    <property type="entry name" value="Nodulin-like"/>
</dbReference>
<evidence type="ECO:0000313" key="7">
    <source>
        <dbReference type="EMBL" id="QGN14844.1"/>
    </source>
</evidence>
<evidence type="ECO:0000256" key="2">
    <source>
        <dbReference type="ARBA" id="ARBA00022692"/>
    </source>
</evidence>
<feature type="transmembrane region" description="Helical" evidence="5">
    <location>
        <begin position="503"/>
        <end position="521"/>
    </location>
</feature>
<dbReference type="InterPro" id="IPR036259">
    <property type="entry name" value="MFS_trans_sf"/>
</dbReference>
<evidence type="ECO:0000313" key="8">
    <source>
        <dbReference type="Proteomes" id="UP000422736"/>
    </source>
</evidence>
<feature type="transmembrane region" description="Helical" evidence="5">
    <location>
        <begin position="101"/>
        <end position="123"/>
    </location>
</feature>
<dbReference type="PANTHER" id="PTHR21576:SF166">
    <property type="entry name" value="ADR278WP"/>
    <property type="match status" value="1"/>
</dbReference>
<protein>
    <submittedName>
        <fullName evidence="7">Membrane protein YMR155W</fullName>
    </submittedName>
</protein>
<proteinExistence type="predicted"/>
<feature type="transmembrane region" description="Helical" evidence="5">
    <location>
        <begin position="74"/>
        <end position="94"/>
    </location>
</feature>
<dbReference type="Pfam" id="PF06813">
    <property type="entry name" value="Nodulin-like"/>
    <property type="match status" value="1"/>
</dbReference>
<feature type="transmembrane region" description="Helical" evidence="5">
    <location>
        <begin position="387"/>
        <end position="412"/>
    </location>
</feature>
<gene>
    <name evidence="7" type="ORF">FIM1_1515</name>
</gene>
<dbReference type="PANTHER" id="PTHR21576">
    <property type="entry name" value="UNCHARACTERIZED NODULIN-LIKE PROTEIN"/>
    <property type="match status" value="1"/>
</dbReference>